<dbReference type="GO" id="GO:0045892">
    <property type="term" value="P:negative regulation of DNA-templated transcription"/>
    <property type="evidence" value="ECO:0007669"/>
    <property type="project" value="InterPro"/>
</dbReference>
<evidence type="ECO:0000313" key="3">
    <source>
        <dbReference type="EMBL" id="KAJ4938683.1"/>
    </source>
</evidence>
<dbReference type="Proteomes" id="UP001219934">
    <property type="component" value="Unassembled WGS sequence"/>
</dbReference>
<evidence type="ECO:0000313" key="4">
    <source>
        <dbReference type="Proteomes" id="UP001219934"/>
    </source>
</evidence>
<comment type="caution">
    <text evidence="3">The sequence shown here is derived from an EMBL/GenBank/DDBJ whole genome shotgun (WGS) entry which is preliminary data.</text>
</comment>
<organism evidence="3 4">
    <name type="scientific">Pogonophryne albipinna</name>
    <dbReference type="NCBI Taxonomy" id="1090488"/>
    <lineage>
        <taxon>Eukaryota</taxon>
        <taxon>Metazoa</taxon>
        <taxon>Chordata</taxon>
        <taxon>Craniata</taxon>
        <taxon>Vertebrata</taxon>
        <taxon>Euteleostomi</taxon>
        <taxon>Actinopterygii</taxon>
        <taxon>Neopterygii</taxon>
        <taxon>Teleostei</taxon>
        <taxon>Neoteleostei</taxon>
        <taxon>Acanthomorphata</taxon>
        <taxon>Eupercaria</taxon>
        <taxon>Perciformes</taxon>
        <taxon>Notothenioidei</taxon>
        <taxon>Pogonophryne</taxon>
    </lineage>
</organism>
<feature type="domain" description="Periphilin-1 C-terminal" evidence="2">
    <location>
        <begin position="224"/>
        <end position="303"/>
    </location>
</feature>
<dbReference type="EMBL" id="JAPTMU010000009">
    <property type="protein sequence ID" value="KAJ4938683.1"/>
    <property type="molecule type" value="Genomic_DNA"/>
</dbReference>
<dbReference type="InterPro" id="IPR028851">
    <property type="entry name" value="Pphln1"/>
</dbReference>
<keyword evidence="4" id="KW-1185">Reference proteome</keyword>
<feature type="region of interest" description="Disordered" evidence="1">
    <location>
        <begin position="41"/>
        <end position="84"/>
    </location>
</feature>
<sequence>VTVHRVVNIVEKGNSMPRSNVNYGSKSSNCSMWNDGPRNYQDSREFHGHDSYPQNDRQYFDDNSYNNNYRRNASPPRNEGHYSQQPYARDDLRHQLASRSNRRGAPYFHGRGRGSGPPLREDRDEYRRTPTPKGMKRERSPGRREAHPPLTVHSLSDTSSRSFSPDRERNLNYQQSLKKHKTSASHTPSPSIEGSPHSSGSAKEKAPASVAETEEVVEASVEASSTPDQDFKARRSEAIKAKALEIEKHYRQDCETFRTVVKMLVAKEPTLNGLLQAPLDNNLLEIRERCLDALRHFVKELDEVL</sequence>
<dbReference type="GO" id="GO:0097355">
    <property type="term" value="P:protein localization to heterochromatin"/>
    <property type="evidence" value="ECO:0007669"/>
    <property type="project" value="TreeGrafter"/>
</dbReference>
<feature type="compositionally biased region" description="Basic and acidic residues" evidence="1">
    <location>
        <begin position="135"/>
        <end position="147"/>
    </location>
</feature>
<reference evidence="3" key="1">
    <citation type="submission" date="2022-11" db="EMBL/GenBank/DDBJ databases">
        <title>Chromosome-level genome of Pogonophryne albipinna.</title>
        <authorList>
            <person name="Jo E."/>
        </authorList>
    </citation>
    <scope>NUCLEOTIDE SEQUENCE</scope>
    <source>
        <strain evidence="3">SGF0006</strain>
        <tissue evidence="3">Muscle</tissue>
    </source>
</reference>
<accession>A0AAD6FKU7</accession>
<feature type="non-terminal residue" evidence="3">
    <location>
        <position position="305"/>
    </location>
</feature>
<feature type="compositionally biased region" description="Low complexity" evidence="1">
    <location>
        <begin position="63"/>
        <end position="77"/>
    </location>
</feature>
<dbReference type="AlphaFoldDB" id="A0AAD6FKU7"/>
<name>A0AAD6FKU7_9TELE</name>
<evidence type="ECO:0000256" key="1">
    <source>
        <dbReference type="SAM" id="MobiDB-lite"/>
    </source>
</evidence>
<feature type="compositionally biased region" description="Basic and acidic residues" evidence="1">
    <location>
        <begin position="41"/>
        <end position="50"/>
    </location>
</feature>
<feature type="region of interest" description="Disordered" evidence="1">
    <location>
        <begin position="100"/>
        <end position="229"/>
    </location>
</feature>
<dbReference type="Pfam" id="PF25234">
    <property type="entry name" value="Periphilin_C"/>
    <property type="match status" value="1"/>
</dbReference>
<feature type="compositionally biased region" description="Polar residues" evidence="1">
    <location>
        <begin position="184"/>
        <end position="201"/>
    </location>
</feature>
<dbReference type="GO" id="GO:0005654">
    <property type="term" value="C:nucleoplasm"/>
    <property type="evidence" value="ECO:0007669"/>
    <property type="project" value="TreeGrafter"/>
</dbReference>
<dbReference type="PANTHER" id="PTHR15836:SF4">
    <property type="entry name" value="PERIPHILIN-1"/>
    <property type="match status" value="1"/>
</dbReference>
<dbReference type="GO" id="GO:0045814">
    <property type="term" value="P:negative regulation of gene expression, epigenetic"/>
    <property type="evidence" value="ECO:0007669"/>
    <property type="project" value="TreeGrafter"/>
</dbReference>
<dbReference type="CDD" id="cd22896">
    <property type="entry name" value="periphilin-like"/>
    <property type="match status" value="1"/>
</dbReference>
<evidence type="ECO:0000259" key="2">
    <source>
        <dbReference type="Pfam" id="PF25234"/>
    </source>
</evidence>
<dbReference type="PANTHER" id="PTHR15836">
    <property type="entry name" value="PERIPHILIN 1"/>
    <property type="match status" value="1"/>
</dbReference>
<dbReference type="InterPro" id="IPR057603">
    <property type="entry name" value="Periphilin-1_C"/>
</dbReference>
<proteinExistence type="predicted"/>
<gene>
    <name evidence="3" type="ORF">JOQ06_003292</name>
</gene>
<feature type="compositionally biased region" description="Basic and acidic residues" evidence="1">
    <location>
        <begin position="119"/>
        <end position="128"/>
    </location>
</feature>
<protein>
    <recommendedName>
        <fullName evidence="2">Periphilin-1 C-terminal domain-containing protein</fullName>
    </recommendedName>
</protein>
<feature type="compositionally biased region" description="Polar residues" evidence="1">
    <location>
        <begin position="153"/>
        <end position="163"/>
    </location>
</feature>